<dbReference type="RefSeq" id="WP_278247136.1">
    <property type="nucleotide sequence ID" value="NZ_FNIR01000008.1"/>
</dbReference>
<dbReference type="InterPro" id="IPR002657">
    <property type="entry name" value="BilAc:Na_symport/Acr3"/>
</dbReference>
<dbReference type="PANTHER" id="PTHR43057">
    <property type="entry name" value="ARSENITE EFFLUX TRANSPORTER"/>
    <property type="match status" value="1"/>
</dbReference>
<comment type="subcellular location">
    <subcellularLocation>
        <location evidence="1 9">Cell membrane</location>
        <topology evidence="1 9">Multi-pass membrane protein</topology>
    </subcellularLocation>
</comment>
<dbReference type="GO" id="GO:0015104">
    <property type="term" value="F:antimonite transmembrane transporter activity"/>
    <property type="evidence" value="ECO:0007669"/>
    <property type="project" value="TreeGrafter"/>
</dbReference>
<proteinExistence type="inferred from homology"/>
<dbReference type="Pfam" id="PF01758">
    <property type="entry name" value="SBF"/>
    <property type="match status" value="1"/>
</dbReference>
<keyword evidence="8 9" id="KW-0472">Membrane</keyword>
<dbReference type="GO" id="GO:0005886">
    <property type="term" value="C:plasma membrane"/>
    <property type="evidence" value="ECO:0007669"/>
    <property type="project" value="UniProtKB-SubCell"/>
</dbReference>
<evidence type="ECO:0000313" key="12">
    <source>
        <dbReference type="Proteomes" id="UP000199088"/>
    </source>
</evidence>
<evidence type="ECO:0000256" key="8">
    <source>
        <dbReference type="ARBA" id="ARBA00023136"/>
    </source>
</evidence>
<feature type="transmembrane region" description="Helical" evidence="10">
    <location>
        <begin position="94"/>
        <end position="118"/>
    </location>
</feature>
<dbReference type="AlphaFoldDB" id="A0A1H0NEU6"/>
<accession>A0A1H0NEU6</accession>
<dbReference type="EMBL" id="FNIR01000008">
    <property type="protein sequence ID" value="SDO91307.1"/>
    <property type="molecule type" value="Genomic_DNA"/>
</dbReference>
<dbReference type="STRING" id="1052260.SAMN05660199_02838"/>
<feature type="transmembrane region" description="Helical" evidence="10">
    <location>
        <begin position="267"/>
        <end position="288"/>
    </location>
</feature>
<organism evidence="11 12">
    <name type="scientific">Klenkia soli</name>
    <dbReference type="NCBI Taxonomy" id="1052260"/>
    <lineage>
        <taxon>Bacteria</taxon>
        <taxon>Bacillati</taxon>
        <taxon>Actinomycetota</taxon>
        <taxon>Actinomycetes</taxon>
        <taxon>Geodermatophilales</taxon>
        <taxon>Geodermatophilaceae</taxon>
        <taxon>Klenkia</taxon>
    </lineage>
</organism>
<keyword evidence="12" id="KW-1185">Reference proteome</keyword>
<feature type="transmembrane region" description="Helical" evidence="10">
    <location>
        <begin position="237"/>
        <end position="255"/>
    </location>
</feature>
<feature type="transmembrane region" description="Helical" evidence="10">
    <location>
        <begin position="27"/>
        <end position="46"/>
    </location>
</feature>
<feature type="transmembrane region" description="Helical" evidence="10">
    <location>
        <begin position="300"/>
        <end position="323"/>
    </location>
</feature>
<keyword evidence="3 9" id="KW-0813">Transport</keyword>
<name>A0A1H0NEU6_9ACTN</name>
<evidence type="ECO:0000256" key="9">
    <source>
        <dbReference type="PIRNR" id="PIRNR005508"/>
    </source>
</evidence>
<sequence length="373" mass="39850">MSDPVREARRQGAGTPVMAQLSTLDRFLTVWIVAAMALGLALGRLVPGLDTALQAVEVGGVSLPIAVGLLLMMYPVLAKVRYSELDRVTGDRTLLLASLGLNWVVGPAVMFALAWLLLPDLPEYRTGLVVVGLARCIAMVLIWNDLSCGDREAAAVLVAINSVFQILAFAALGWFYLQVLPGWLGLPTTSAEFSVWAVVVSVLVFLGIPLLAGFLTRTVGESRKGRDWYESRFLPRIGPVALHGLLFTIVVLFALQGDAITSKPWDVARIALPLLAYFGLMFGGSFLLGMRLRLGYAKTATLAFTAAGNNFELAIAVAIGTFGVTSGQALAGVVGPLVEVPVLVALVHVCLWAGRRWFPGDPTVPTSPRSAIR</sequence>
<gene>
    <name evidence="11" type="ORF">SAMN05660199_02838</name>
</gene>
<dbReference type="GO" id="GO:0015297">
    <property type="term" value="F:antiporter activity"/>
    <property type="evidence" value="ECO:0007669"/>
    <property type="project" value="UniProtKB-UniRule"/>
</dbReference>
<evidence type="ECO:0000313" key="11">
    <source>
        <dbReference type="EMBL" id="SDO91307.1"/>
    </source>
</evidence>
<evidence type="ECO:0000256" key="3">
    <source>
        <dbReference type="ARBA" id="ARBA00022448"/>
    </source>
</evidence>
<evidence type="ECO:0000256" key="1">
    <source>
        <dbReference type="ARBA" id="ARBA00004651"/>
    </source>
</evidence>
<comment type="similarity">
    <text evidence="2 9">Belongs to the arsenical resistance-3 (ACR3) (TC 2.A.59) family.</text>
</comment>
<evidence type="ECO:0000256" key="2">
    <source>
        <dbReference type="ARBA" id="ARBA00010110"/>
    </source>
</evidence>
<dbReference type="FunFam" id="1.20.1530.20:FF:000009">
    <property type="entry name" value="Arsenite transporter, ACR3 family"/>
    <property type="match status" value="1"/>
</dbReference>
<dbReference type="GO" id="GO:0015105">
    <property type="term" value="F:arsenite transmembrane transporter activity"/>
    <property type="evidence" value="ECO:0007669"/>
    <property type="project" value="TreeGrafter"/>
</dbReference>
<feature type="transmembrane region" description="Helical" evidence="10">
    <location>
        <begin position="52"/>
        <end position="74"/>
    </location>
</feature>
<dbReference type="GO" id="GO:0046685">
    <property type="term" value="P:response to arsenic-containing substance"/>
    <property type="evidence" value="ECO:0007669"/>
    <property type="project" value="UniProtKB-KW"/>
</dbReference>
<keyword evidence="6" id="KW-0059">Arsenical resistance</keyword>
<evidence type="ECO:0000256" key="4">
    <source>
        <dbReference type="ARBA" id="ARBA00022475"/>
    </source>
</evidence>
<dbReference type="NCBIfam" id="TIGR00832">
    <property type="entry name" value="acr3"/>
    <property type="match status" value="1"/>
</dbReference>
<keyword evidence="4 9" id="KW-1003">Cell membrane</keyword>
<dbReference type="PANTHER" id="PTHR43057:SF1">
    <property type="entry name" value="ARSENICAL-RESISTANCE PROTEIN 3"/>
    <property type="match status" value="1"/>
</dbReference>
<protein>
    <submittedName>
        <fullName evidence="11">Arsenite transporter, ACR3 family</fullName>
    </submittedName>
</protein>
<reference evidence="12" key="1">
    <citation type="submission" date="2016-10" db="EMBL/GenBank/DDBJ databases">
        <authorList>
            <person name="Varghese N."/>
            <person name="Submissions S."/>
        </authorList>
    </citation>
    <scope>NUCLEOTIDE SEQUENCE [LARGE SCALE GENOMIC DNA]</scope>
    <source>
        <strain evidence="12">DSM 45843</strain>
    </source>
</reference>
<dbReference type="Proteomes" id="UP000199088">
    <property type="component" value="Unassembled WGS sequence"/>
</dbReference>
<evidence type="ECO:0000256" key="5">
    <source>
        <dbReference type="ARBA" id="ARBA00022692"/>
    </source>
</evidence>
<dbReference type="Gene3D" id="1.20.1530.20">
    <property type="match status" value="1"/>
</dbReference>
<feature type="transmembrane region" description="Helical" evidence="10">
    <location>
        <begin position="329"/>
        <end position="353"/>
    </location>
</feature>
<evidence type="ECO:0000256" key="6">
    <source>
        <dbReference type="ARBA" id="ARBA00022849"/>
    </source>
</evidence>
<dbReference type="PIRSF" id="PIRSF005508">
    <property type="entry name" value="Acr3"/>
    <property type="match status" value="1"/>
</dbReference>
<feature type="transmembrane region" description="Helical" evidence="10">
    <location>
        <begin position="124"/>
        <end position="143"/>
    </location>
</feature>
<dbReference type="InterPro" id="IPR038770">
    <property type="entry name" value="Na+/solute_symporter_sf"/>
</dbReference>
<dbReference type="InterPro" id="IPR004706">
    <property type="entry name" value="Arsenical-R_Acr3"/>
</dbReference>
<feature type="transmembrane region" description="Helical" evidence="10">
    <location>
        <begin position="155"/>
        <end position="176"/>
    </location>
</feature>
<feature type="transmembrane region" description="Helical" evidence="10">
    <location>
        <begin position="196"/>
        <end position="216"/>
    </location>
</feature>
<keyword evidence="5 9" id="KW-0812">Transmembrane</keyword>
<keyword evidence="7 9" id="KW-1133">Transmembrane helix</keyword>
<evidence type="ECO:0000256" key="10">
    <source>
        <dbReference type="SAM" id="Phobius"/>
    </source>
</evidence>
<evidence type="ECO:0000256" key="7">
    <source>
        <dbReference type="ARBA" id="ARBA00022989"/>
    </source>
</evidence>